<gene>
    <name evidence="2" type="ORF">CH63R_08989</name>
</gene>
<dbReference type="KEGG" id="chig:CH63R_08989"/>
<dbReference type="EMBL" id="LTAN01000006">
    <property type="protein sequence ID" value="OBR07468.1"/>
    <property type="molecule type" value="Genomic_DNA"/>
</dbReference>
<dbReference type="RefSeq" id="XP_018155986.1">
    <property type="nucleotide sequence ID" value="XM_018303963.1"/>
</dbReference>
<proteinExistence type="predicted"/>
<dbReference type="GeneID" id="28868070"/>
<evidence type="ECO:0000313" key="2">
    <source>
        <dbReference type="EMBL" id="OBR07468.1"/>
    </source>
</evidence>
<feature type="domain" description="Carboxymuconolactone decarboxylase-like" evidence="1">
    <location>
        <begin position="224"/>
        <end position="285"/>
    </location>
</feature>
<comment type="caution">
    <text evidence="2">The sequence shown here is derived from an EMBL/GenBank/DDBJ whole genome shotgun (WGS) entry which is preliminary data.</text>
</comment>
<dbReference type="PANTHER" id="PTHR34846:SF11">
    <property type="entry name" value="4-CARBOXYMUCONOLACTONE DECARBOXYLASE FAMILY PROTEIN (AFU_ORTHOLOGUE AFUA_6G11590)"/>
    <property type="match status" value="1"/>
</dbReference>
<dbReference type="VEuPathDB" id="FungiDB:CH63R_08989"/>
<dbReference type="InterPro" id="IPR003779">
    <property type="entry name" value="CMD-like"/>
</dbReference>
<keyword evidence="3" id="KW-1185">Reference proteome</keyword>
<name>A0A1B7Y691_COLHI</name>
<protein>
    <submittedName>
        <fullName evidence="2">Carboxymuconolactone decarboxylase</fullName>
    </submittedName>
</protein>
<dbReference type="GO" id="GO:0051920">
    <property type="term" value="F:peroxiredoxin activity"/>
    <property type="evidence" value="ECO:0007669"/>
    <property type="project" value="InterPro"/>
</dbReference>
<dbReference type="OrthoDB" id="9998495at2759"/>
<dbReference type="SUPFAM" id="SSF69118">
    <property type="entry name" value="AhpD-like"/>
    <property type="match status" value="1"/>
</dbReference>
<accession>A0A1B7Y691</accession>
<sequence>MLGWSGLRRCATYRSGNRFIAEKLYKAVYSQHFTRLVTRTPILSPGVSSSSPLEIACHYRHSNGHLPSLAGARINGEPTPTKCRDSIQPDGREGERGKNACSARPIFGMWRRDLQPRAPPEYINIRYQESGPYTSTQTCIFKLISSHRDSYMPPLSRFLNLFKRIALLQPTTKPVASRRKMRIPYVPNPPPTSTPEEAAIVSRIQARRNPRPLQPLDLALLHAPPVADGWNSFLGAIRTQTTIPADLRELAISRVAVVNRAWYEWGHHAPLAVAAGVSADAMDAVKAESPLELDARPALYLNEKQWAVLVYTDEMTRNVRVKDETFEKLKALFSEREVVEITTTVACYNCVSRFLVALDVGERNSTGPDDVSLTGH</sequence>
<reference evidence="3" key="1">
    <citation type="journal article" date="2017" name="BMC Genomics">
        <title>Gapless genome assembly of Colletotrichum higginsianum reveals chromosome structure and association of transposable elements with secondary metabolite gene clusters.</title>
        <authorList>
            <person name="Dallery J.-F."/>
            <person name="Lapalu N."/>
            <person name="Zampounis A."/>
            <person name="Pigne S."/>
            <person name="Luyten I."/>
            <person name="Amselem J."/>
            <person name="Wittenberg A.H.J."/>
            <person name="Zhou S."/>
            <person name="de Queiroz M.V."/>
            <person name="Robin G.P."/>
            <person name="Auger A."/>
            <person name="Hainaut M."/>
            <person name="Henrissat B."/>
            <person name="Kim K.-T."/>
            <person name="Lee Y.-H."/>
            <person name="Lespinet O."/>
            <person name="Schwartz D.C."/>
            <person name="Thon M.R."/>
            <person name="O'Connell R.J."/>
        </authorList>
    </citation>
    <scope>NUCLEOTIDE SEQUENCE [LARGE SCALE GENOMIC DNA]</scope>
    <source>
        <strain evidence="3">IMI 349063</strain>
    </source>
</reference>
<evidence type="ECO:0000313" key="3">
    <source>
        <dbReference type="Proteomes" id="UP000092177"/>
    </source>
</evidence>
<dbReference type="Pfam" id="PF02627">
    <property type="entry name" value="CMD"/>
    <property type="match status" value="1"/>
</dbReference>
<dbReference type="PANTHER" id="PTHR34846">
    <property type="entry name" value="4-CARBOXYMUCONOLACTONE DECARBOXYLASE FAMILY PROTEIN (AFU_ORTHOLOGUE AFUA_6G11590)"/>
    <property type="match status" value="1"/>
</dbReference>
<evidence type="ECO:0000259" key="1">
    <source>
        <dbReference type="Pfam" id="PF02627"/>
    </source>
</evidence>
<organism evidence="2 3">
    <name type="scientific">Colletotrichum higginsianum (strain IMI 349063)</name>
    <name type="common">Crucifer anthracnose fungus</name>
    <dbReference type="NCBI Taxonomy" id="759273"/>
    <lineage>
        <taxon>Eukaryota</taxon>
        <taxon>Fungi</taxon>
        <taxon>Dikarya</taxon>
        <taxon>Ascomycota</taxon>
        <taxon>Pezizomycotina</taxon>
        <taxon>Sordariomycetes</taxon>
        <taxon>Hypocreomycetidae</taxon>
        <taxon>Glomerellales</taxon>
        <taxon>Glomerellaceae</taxon>
        <taxon>Colletotrichum</taxon>
        <taxon>Colletotrichum destructivum species complex</taxon>
    </lineage>
</organism>
<dbReference type="Gene3D" id="1.20.1290.10">
    <property type="entry name" value="AhpD-like"/>
    <property type="match status" value="1"/>
</dbReference>
<dbReference type="Proteomes" id="UP000092177">
    <property type="component" value="Chromosome 6"/>
</dbReference>
<dbReference type="AlphaFoldDB" id="A0A1B7Y691"/>
<dbReference type="InterPro" id="IPR029032">
    <property type="entry name" value="AhpD-like"/>
</dbReference>